<keyword evidence="9 15" id="KW-0418">Kinase</keyword>
<dbReference type="PIRSF" id="PIRSF004491">
    <property type="entry name" value="FAD_Synth"/>
    <property type="match status" value="1"/>
</dbReference>
<keyword evidence="12" id="KW-0511">Multifunctional enzyme</keyword>
<keyword evidence="6 15" id="KW-0808">Transferase</keyword>
<feature type="domain" description="Riboflavin kinase" evidence="16">
    <location>
        <begin position="183"/>
        <end position="306"/>
    </location>
</feature>
<dbReference type="NCBIfam" id="NF004160">
    <property type="entry name" value="PRK05627.1-3"/>
    <property type="match status" value="1"/>
</dbReference>
<evidence type="ECO:0000313" key="18">
    <source>
        <dbReference type="Proteomes" id="UP001595536"/>
    </source>
</evidence>
<comment type="caution">
    <text evidence="17">The sequence shown here is derived from an EMBL/GenBank/DDBJ whole genome shotgun (WGS) entry which is preliminary data.</text>
</comment>
<comment type="pathway">
    <text evidence="3 15">Cofactor biosynthesis; FMN biosynthesis; FMN from riboflavin (ATP route): step 1/1.</text>
</comment>
<keyword evidence="10 15" id="KW-0274">FAD</keyword>
<dbReference type="SMART" id="SM00904">
    <property type="entry name" value="Flavokinase"/>
    <property type="match status" value="1"/>
</dbReference>
<sequence>MAGRPVRCGEGALARPVVAIGNFDGVHAGHRAVIAECRALAASLGRPAAVLTFAPHPRTYFNPDSPVFRLTPDGVEATLLARLGLDGMIVLPFNAGLAAMSAEAFFDDLLARALGVSGVVVGHDFHFGKGRAGSPDFLRARGAAAGLPVRVTPKVTAEGDGPVSSSRIRAALEAGDVAGANALLGYRWFVRGVVSHGRKVGRTLNYPTANIRLADDCRLAHGVYATRVLVEGRTHDGVASFGRRPMFDNGAPLLEVHLFDFSGDLYGRVIDVEFVAWLRGEETFDSLDALIAQMDADSRNARRVLAENPPPPSVFPG</sequence>
<dbReference type="CDD" id="cd02064">
    <property type="entry name" value="FAD_synthetase_N"/>
    <property type="match status" value="1"/>
</dbReference>
<evidence type="ECO:0000256" key="1">
    <source>
        <dbReference type="ARBA" id="ARBA00002121"/>
    </source>
</evidence>
<evidence type="ECO:0000256" key="7">
    <source>
        <dbReference type="ARBA" id="ARBA00022695"/>
    </source>
</evidence>
<organism evidence="17 18">
    <name type="scientific">Camelimonas abortus</name>
    <dbReference type="NCBI Taxonomy" id="1017184"/>
    <lineage>
        <taxon>Bacteria</taxon>
        <taxon>Pseudomonadati</taxon>
        <taxon>Pseudomonadota</taxon>
        <taxon>Alphaproteobacteria</taxon>
        <taxon>Hyphomicrobiales</taxon>
        <taxon>Chelatococcaceae</taxon>
        <taxon>Camelimonas</taxon>
    </lineage>
</organism>
<dbReference type="GO" id="GO:0008531">
    <property type="term" value="F:riboflavin kinase activity"/>
    <property type="evidence" value="ECO:0007669"/>
    <property type="project" value="UniProtKB-EC"/>
</dbReference>
<keyword evidence="18" id="KW-1185">Reference proteome</keyword>
<comment type="similarity">
    <text evidence="15">Belongs to the ribF family.</text>
</comment>
<evidence type="ECO:0000256" key="11">
    <source>
        <dbReference type="ARBA" id="ARBA00022840"/>
    </source>
</evidence>
<dbReference type="InterPro" id="IPR023468">
    <property type="entry name" value="Riboflavin_kinase"/>
</dbReference>
<dbReference type="RefSeq" id="WP_376832633.1">
    <property type="nucleotide sequence ID" value="NZ_JBHLWR010000006.1"/>
</dbReference>
<dbReference type="Gene3D" id="3.40.50.620">
    <property type="entry name" value="HUPs"/>
    <property type="match status" value="1"/>
</dbReference>
<evidence type="ECO:0000256" key="9">
    <source>
        <dbReference type="ARBA" id="ARBA00022777"/>
    </source>
</evidence>
<dbReference type="InterPro" id="IPR014729">
    <property type="entry name" value="Rossmann-like_a/b/a_fold"/>
</dbReference>
<evidence type="ECO:0000256" key="15">
    <source>
        <dbReference type="PIRNR" id="PIRNR004491"/>
    </source>
</evidence>
<dbReference type="InterPro" id="IPR015864">
    <property type="entry name" value="FAD_synthase"/>
</dbReference>
<evidence type="ECO:0000256" key="2">
    <source>
        <dbReference type="ARBA" id="ARBA00004726"/>
    </source>
</evidence>
<keyword evidence="11 15" id="KW-0067">ATP-binding</keyword>
<keyword evidence="5 15" id="KW-0288">FMN</keyword>
<dbReference type="InterPro" id="IPR023465">
    <property type="entry name" value="Riboflavin_kinase_dom_sf"/>
</dbReference>
<dbReference type="Gene3D" id="2.40.30.30">
    <property type="entry name" value="Riboflavin kinase-like"/>
    <property type="match status" value="1"/>
</dbReference>
<dbReference type="NCBIfam" id="TIGR00083">
    <property type="entry name" value="ribF"/>
    <property type="match status" value="1"/>
</dbReference>
<gene>
    <name evidence="17" type="ORF">ACFOEX_08240</name>
</gene>
<evidence type="ECO:0000256" key="4">
    <source>
        <dbReference type="ARBA" id="ARBA00022630"/>
    </source>
</evidence>
<evidence type="ECO:0000256" key="13">
    <source>
        <dbReference type="ARBA" id="ARBA00047880"/>
    </source>
</evidence>
<dbReference type="SUPFAM" id="SSF82114">
    <property type="entry name" value="Riboflavin kinase-like"/>
    <property type="match status" value="1"/>
</dbReference>
<dbReference type="Pfam" id="PF06574">
    <property type="entry name" value="FAD_syn"/>
    <property type="match status" value="1"/>
</dbReference>
<dbReference type="PANTHER" id="PTHR22749:SF6">
    <property type="entry name" value="RIBOFLAVIN KINASE"/>
    <property type="match status" value="1"/>
</dbReference>
<comment type="pathway">
    <text evidence="2 15">Cofactor biosynthesis; FAD biosynthesis; FAD from FMN: step 1/1.</text>
</comment>
<dbReference type="InterPro" id="IPR015865">
    <property type="entry name" value="Riboflavin_kinase_bac/euk"/>
</dbReference>
<dbReference type="InterPro" id="IPR002606">
    <property type="entry name" value="Riboflavin_kinase_bac"/>
</dbReference>
<dbReference type="PANTHER" id="PTHR22749">
    <property type="entry name" value="RIBOFLAVIN KINASE/FMN ADENYLYLTRANSFERASE"/>
    <property type="match status" value="1"/>
</dbReference>
<evidence type="ECO:0000256" key="14">
    <source>
        <dbReference type="ARBA" id="ARBA00049494"/>
    </source>
</evidence>
<keyword evidence="7 15" id="KW-0548">Nucleotidyltransferase</keyword>
<accession>A0ABV7LFM0</accession>
<evidence type="ECO:0000313" key="17">
    <source>
        <dbReference type="EMBL" id="MFC3266339.1"/>
    </source>
</evidence>
<comment type="function">
    <text evidence="1">Catalyzes the phosphorylation of riboflavin to FMN followed by the adenylation of FMN to FAD.</text>
</comment>
<dbReference type="Proteomes" id="UP001595536">
    <property type="component" value="Unassembled WGS sequence"/>
</dbReference>
<comment type="catalytic activity">
    <reaction evidence="14 15">
        <text>FMN + ATP + H(+) = FAD + diphosphate</text>
        <dbReference type="Rhea" id="RHEA:17237"/>
        <dbReference type="ChEBI" id="CHEBI:15378"/>
        <dbReference type="ChEBI" id="CHEBI:30616"/>
        <dbReference type="ChEBI" id="CHEBI:33019"/>
        <dbReference type="ChEBI" id="CHEBI:57692"/>
        <dbReference type="ChEBI" id="CHEBI:58210"/>
        <dbReference type="EC" id="2.7.7.2"/>
    </reaction>
</comment>
<evidence type="ECO:0000256" key="10">
    <source>
        <dbReference type="ARBA" id="ARBA00022827"/>
    </source>
</evidence>
<dbReference type="SUPFAM" id="SSF52374">
    <property type="entry name" value="Nucleotidylyl transferase"/>
    <property type="match status" value="1"/>
</dbReference>
<dbReference type="EMBL" id="JBHRUV010000036">
    <property type="protein sequence ID" value="MFC3266339.1"/>
    <property type="molecule type" value="Genomic_DNA"/>
</dbReference>
<evidence type="ECO:0000256" key="5">
    <source>
        <dbReference type="ARBA" id="ARBA00022643"/>
    </source>
</evidence>
<comment type="catalytic activity">
    <reaction evidence="13 15">
        <text>riboflavin + ATP = FMN + ADP + H(+)</text>
        <dbReference type="Rhea" id="RHEA:14357"/>
        <dbReference type="ChEBI" id="CHEBI:15378"/>
        <dbReference type="ChEBI" id="CHEBI:30616"/>
        <dbReference type="ChEBI" id="CHEBI:57986"/>
        <dbReference type="ChEBI" id="CHEBI:58210"/>
        <dbReference type="ChEBI" id="CHEBI:456216"/>
        <dbReference type="EC" id="2.7.1.26"/>
    </reaction>
</comment>
<protein>
    <recommendedName>
        <fullName evidence="15">Riboflavin biosynthesis protein</fullName>
    </recommendedName>
    <domain>
        <recommendedName>
            <fullName evidence="15">Riboflavin kinase</fullName>
            <ecNumber evidence="15">2.7.1.26</ecNumber>
        </recommendedName>
        <alternativeName>
            <fullName evidence="15">Flavokinase</fullName>
        </alternativeName>
    </domain>
    <domain>
        <recommendedName>
            <fullName evidence="15">FMN adenylyltransferase</fullName>
            <ecNumber evidence="15">2.7.7.2</ecNumber>
        </recommendedName>
        <alternativeName>
            <fullName evidence="15">FAD pyrophosphorylase</fullName>
        </alternativeName>
        <alternativeName>
            <fullName evidence="15">FAD synthase</fullName>
        </alternativeName>
    </domain>
</protein>
<evidence type="ECO:0000259" key="16">
    <source>
        <dbReference type="SMART" id="SM00904"/>
    </source>
</evidence>
<dbReference type="Pfam" id="PF01687">
    <property type="entry name" value="Flavokinase"/>
    <property type="match status" value="1"/>
</dbReference>
<keyword evidence="4 15" id="KW-0285">Flavoprotein</keyword>
<name>A0ABV7LFM0_9HYPH</name>
<keyword evidence="8 15" id="KW-0547">Nucleotide-binding</keyword>
<evidence type="ECO:0000256" key="3">
    <source>
        <dbReference type="ARBA" id="ARBA00005201"/>
    </source>
</evidence>
<evidence type="ECO:0000256" key="8">
    <source>
        <dbReference type="ARBA" id="ARBA00022741"/>
    </source>
</evidence>
<dbReference type="EC" id="2.7.7.2" evidence="15"/>
<dbReference type="GO" id="GO:0003919">
    <property type="term" value="F:FMN adenylyltransferase activity"/>
    <property type="evidence" value="ECO:0007669"/>
    <property type="project" value="UniProtKB-EC"/>
</dbReference>
<proteinExistence type="inferred from homology"/>
<evidence type="ECO:0000256" key="12">
    <source>
        <dbReference type="ARBA" id="ARBA00023268"/>
    </source>
</evidence>
<evidence type="ECO:0000256" key="6">
    <source>
        <dbReference type="ARBA" id="ARBA00022679"/>
    </source>
</evidence>
<dbReference type="EC" id="2.7.1.26" evidence="15"/>
<reference evidence="18" key="1">
    <citation type="journal article" date="2019" name="Int. J. Syst. Evol. Microbiol.">
        <title>The Global Catalogue of Microorganisms (GCM) 10K type strain sequencing project: providing services to taxonomists for standard genome sequencing and annotation.</title>
        <authorList>
            <consortium name="The Broad Institute Genomics Platform"/>
            <consortium name="The Broad Institute Genome Sequencing Center for Infectious Disease"/>
            <person name="Wu L."/>
            <person name="Ma J."/>
        </authorList>
    </citation>
    <scope>NUCLEOTIDE SEQUENCE [LARGE SCALE GENOMIC DNA]</scope>
    <source>
        <strain evidence="18">CCM 7941</strain>
    </source>
</reference>